<evidence type="ECO:0000313" key="3">
    <source>
        <dbReference type="EMBL" id="PYE84284.1"/>
    </source>
</evidence>
<dbReference type="Gene3D" id="3.30.10.10">
    <property type="entry name" value="Trypsin Inhibitor V, subunit A"/>
    <property type="match status" value="1"/>
</dbReference>
<dbReference type="Pfam" id="PF11720">
    <property type="entry name" value="Inhibitor_I78"/>
    <property type="match status" value="1"/>
</dbReference>
<sequence length="102" mass="10675">MKIHALPLLLILAACGASSTPPGAVPPTGAQPPALPDAGQDSCGAAEHGDLVGQPVTALERELILGQVRIQRPGDMVTMDFQPERITFHIDEAERISRIACG</sequence>
<feature type="signal peptide" evidence="2">
    <location>
        <begin position="1"/>
        <end position="24"/>
    </location>
</feature>
<protein>
    <submittedName>
        <fullName evidence="3">Peptidase inhibitor I78 family protein</fullName>
    </submittedName>
</protein>
<organism evidence="3 4">
    <name type="scientific">Pseudoroseicyclus aestuarii</name>
    <dbReference type="NCBI Taxonomy" id="1795041"/>
    <lineage>
        <taxon>Bacteria</taxon>
        <taxon>Pseudomonadati</taxon>
        <taxon>Pseudomonadota</taxon>
        <taxon>Alphaproteobacteria</taxon>
        <taxon>Rhodobacterales</taxon>
        <taxon>Paracoccaceae</taxon>
        <taxon>Pseudoroseicyclus</taxon>
    </lineage>
</organism>
<evidence type="ECO:0000256" key="2">
    <source>
        <dbReference type="SAM" id="SignalP"/>
    </source>
</evidence>
<dbReference type="OrthoDB" id="8724542at2"/>
<dbReference type="Proteomes" id="UP000248311">
    <property type="component" value="Unassembled WGS sequence"/>
</dbReference>
<dbReference type="EMBL" id="QJTE01000002">
    <property type="protein sequence ID" value="PYE84284.1"/>
    <property type="molecule type" value="Genomic_DNA"/>
</dbReference>
<dbReference type="PROSITE" id="PS51257">
    <property type="entry name" value="PROKAR_LIPOPROTEIN"/>
    <property type="match status" value="1"/>
</dbReference>
<dbReference type="InterPro" id="IPR021719">
    <property type="entry name" value="Prot_inh_I78"/>
</dbReference>
<feature type="compositionally biased region" description="Pro residues" evidence="1">
    <location>
        <begin position="23"/>
        <end position="35"/>
    </location>
</feature>
<proteinExistence type="predicted"/>
<gene>
    <name evidence="3" type="ORF">DFP88_10279</name>
</gene>
<keyword evidence="4" id="KW-1185">Reference proteome</keyword>
<name>A0A318T249_9RHOB</name>
<accession>A0A318T249</accession>
<evidence type="ECO:0000256" key="1">
    <source>
        <dbReference type="SAM" id="MobiDB-lite"/>
    </source>
</evidence>
<reference evidence="3 4" key="1">
    <citation type="submission" date="2018-06" db="EMBL/GenBank/DDBJ databases">
        <title>Genomic Encyclopedia of Type Strains, Phase III (KMG-III): the genomes of soil and plant-associated and newly described type strains.</title>
        <authorList>
            <person name="Whitman W."/>
        </authorList>
    </citation>
    <scope>NUCLEOTIDE SEQUENCE [LARGE SCALE GENOMIC DNA]</scope>
    <source>
        <strain evidence="3 4">CECT 9025</strain>
    </source>
</reference>
<dbReference type="PANTHER" id="PTHR39600:SF1">
    <property type="entry name" value="PEPTIDASE INHIBITOR I78 FAMILY PROTEIN"/>
    <property type="match status" value="1"/>
</dbReference>
<dbReference type="AlphaFoldDB" id="A0A318T249"/>
<keyword evidence="2" id="KW-0732">Signal</keyword>
<comment type="caution">
    <text evidence="3">The sequence shown here is derived from an EMBL/GenBank/DDBJ whole genome shotgun (WGS) entry which is preliminary data.</text>
</comment>
<evidence type="ECO:0000313" key="4">
    <source>
        <dbReference type="Proteomes" id="UP000248311"/>
    </source>
</evidence>
<feature type="chain" id="PRO_5016429335" evidence="2">
    <location>
        <begin position="25"/>
        <end position="102"/>
    </location>
</feature>
<dbReference type="RefSeq" id="WP_110813393.1">
    <property type="nucleotide sequence ID" value="NZ_QJTE01000002.1"/>
</dbReference>
<feature type="region of interest" description="Disordered" evidence="1">
    <location>
        <begin position="19"/>
        <end position="49"/>
    </location>
</feature>
<dbReference type="PANTHER" id="PTHR39600">
    <property type="entry name" value="PEPTIDASE INHIBITOR I78 FAMILY PROTEIN"/>
    <property type="match status" value="1"/>
</dbReference>